<name>A0A644T600_9ZZZZ</name>
<dbReference type="SMART" id="SM00382">
    <property type="entry name" value="AAA"/>
    <property type="match status" value="2"/>
</dbReference>
<evidence type="ECO:0000256" key="3">
    <source>
        <dbReference type="ARBA" id="ARBA00022840"/>
    </source>
</evidence>
<dbReference type="InterPro" id="IPR050611">
    <property type="entry name" value="ABCF"/>
</dbReference>
<evidence type="ECO:0000256" key="4">
    <source>
        <dbReference type="SAM" id="Coils"/>
    </source>
</evidence>
<dbReference type="PANTHER" id="PTHR19211">
    <property type="entry name" value="ATP-BINDING TRANSPORT PROTEIN-RELATED"/>
    <property type="match status" value="1"/>
</dbReference>
<dbReference type="FunFam" id="3.40.50.300:FF:000011">
    <property type="entry name" value="Putative ABC transporter ATP-binding component"/>
    <property type="match status" value="1"/>
</dbReference>
<evidence type="ECO:0000259" key="5">
    <source>
        <dbReference type="PROSITE" id="PS50893"/>
    </source>
</evidence>
<keyword evidence="3 6" id="KW-0067">ATP-binding</keyword>
<dbReference type="Gene3D" id="3.40.50.300">
    <property type="entry name" value="P-loop containing nucleotide triphosphate hydrolases"/>
    <property type="match status" value="2"/>
</dbReference>
<dbReference type="AlphaFoldDB" id="A0A644T600"/>
<dbReference type="PANTHER" id="PTHR19211:SF14">
    <property type="entry name" value="ATP-BINDING CASSETTE SUB-FAMILY F MEMBER 1"/>
    <property type="match status" value="1"/>
</dbReference>
<evidence type="ECO:0000313" key="6">
    <source>
        <dbReference type="EMBL" id="MPL62355.1"/>
    </source>
</evidence>
<reference evidence="6" key="1">
    <citation type="submission" date="2019-08" db="EMBL/GenBank/DDBJ databases">
        <authorList>
            <person name="Kucharzyk K."/>
            <person name="Murdoch R.W."/>
            <person name="Higgins S."/>
            <person name="Loffler F."/>
        </authorList>
    </citation>
    <scope>NUCLEOTIDE SEQUENCE</scope>
</reference>
<gene>
    <name evidence="6" type="primary">yheS_1</name>
    <name evidence="6" type="ORF">SDC9_07975</name>
</gene>
<organism evidence="6">
    <name type="scientific">bioreactor metagenome</name>
    <dbReference type="NCBI Taxonomy" id="1076179"/>
    <lineage>
        <taxon>unclassified sequences</taxon>
        <taxon>metagenomes</taxon>
        <taxon>ecological metagenomes</taxon>
    </lineage>
</organism>
<evidence type="ECO:0000256" key="2">
    <source>
        <dbReference type="ARBA" id="ARBA00022741"/>
    </source>
</evidence>
<dbReference type="EMBL" id="VSSQ01000017">
    <property type="protein sequence ID" value="MPL62355.1"/>
    <property type="molecule type" value="Genomic_DNA"/>
</dbReference>
<evidence type="ECO:0000256" key="1">
    <source>
        <dbReference type="ARBA" id="ARBA00022737"/>
    </source>
</evidence>
<comment type="caution">
    <text evidence="6">The sequence shown here is derived from an EMBL/GenBank/DDBJ whole genome shotgun (WGS) entry which is preliminary data.</text>
</comment>
<keyword evidence="4" id="KW-0175">Coiled coil</keyword>
<dbReference type="SUPFAM" id="SSF52540">
    <property type="entry name" value="P-loop containing nucleoside triphosphate hydrolases"/>
    <property type="match status" value="2"/>
</dbReference>
<dbReference type="GO" id="GO:0005524">
    <property type="term" value="F:ATP binding"/>
    <property type="evidence" value="ECO:0007669"/>
    <property type="project" value="UniProtKB-KW"/>
</dbReference>
<sequence>MAKENIYSNSDLEKNIASTWGESVLSFQDLTFWYHENKPILKEANSNIRRGQKLTLMGQNGAGKSTLFSIITGENKAVEGRVVIGNDLKISLAKQAIPHEKWDLTVREFLEEAFTEKVYDIDKKAEKVFEIIDLRPIHKTKDIKTKKDEAQLLLNKEIKDLSGGQKGKLLIAQALINEPDILLLDEPTNNLDKEGVKLLTKFMKEYSGTAIVISHDENFLNSFTHGILYINTQNQKLEQYVGNYFKAVDEIKRQIEREKRENAQLEKKIQENKDKVNFFAHKGGKMRKLAAKLKDEYEEMEDNMVDERKEDRTIRKFNIGINDEEKDKMGGIIMEIDRVNILKYGESLDVDIKNIELRKGDKLQIIGPNGIGKTTLLERIAKRKAIGVNIKDGINIGYYRQDFATLDFNETAYNELAKASKKLDDHNLRSTAAGFLLGGKELATKVGNLSEGQKGLLMFAYLTLLEPGILIFDEPTNHINFRHIPIIAEAIKNYEGVVLMVSHVNNFVRQVGITNTLDLGNLSKE</sequence>
<dbReference type="CDD" id="cd03221">
    <property type="entry name" value="ABCF_EF-3"/>
    <property type="match status" value="1"/>
</dbReference>
<dbReference type="InterPro" id="IPR003439">
    <property type="entry name" value="ABC_transporter-like_ATP-bd"/>
</dbReference>
<keyword evidence="2" id="KW-0547">Nucleotide-binding</keyword>
<accession>A0A644T600</accession>
<proteinExistence type="predicted"/>
<feature type="domain" description="ABC transporter" evidence="5">
    <location>
        <begin position="25"/>
        <end position="257"/>
    </location>
</feature>
<dbReference type="InterPro" id="IPR003593">
    <property type="entry name" value="AAA+_ATPase"/>
</dbReference>
<dbReference type="InterPro" id="IPR027417">
    <property type="entry name" value="P-loop_NTPase"/>
</dbReference>
<protein>
    <submittedName>
        <fullName evidence="6">Putative ABC transporter ATP-binding protein YheS</fullName>
    </submittedName>
</protein>
<dbReference type="Pfam" id="PF00005">
    <property type="entry name" value="ABC_tran"/>
    <property type="match status" value="2"/>
</dbReference>
<keyword evidence="1" id="KW-0677">Repeat</keyword>
<feature type="coiled-coil region" evidence="4">
    <location>
        <begin position="241"/>
        <end position="310"/>
    </location>
</feature>
<dbReference type="GO" id="GO:0016887">
    <property type="term" value="F:ATP hydrolysis activity"/>
    <property type="evidence" value="ECO:0007669"/>
    <property type="project" value="InterPro"/>
</dbReference>
<dbReference type="PROSITE" id="PS50893">
    <property type="entry name" value="ABC_TRANSPORTER_2"/>
    <property type="match status" value="1"/>
</dbReference>